<organism evidence="3 4">
    <name type="scientific">Paenibacillus antibioticophila</name>
    <dbReference type="NCBI Taxonomy" id="1274374"/>
    <lineage>
        <taxon>Bacteria</taxon>
        <taxon>Bacillati</taxon>
        <taxon>Bacillota</taxon>
        <taxon>Bacilli</taxon>
        <taxon>Bacillales</taxon>
        <taxon>Paenibacillaceae</taxon>
        <taxon>Paenibacillus</taxon>
    </lineage>
</organism>
<keyword evidence="2" id="KW-0812">Transmembrane</keyword>
<gene>
    <name evidence="3" type="ORF">J41TS12_41500</name>
</gene>
<name>A0A919XUK9_9BACL</name>
<feature type="coiled-coil region" evidence="1">
    <location>
        <begin position="47"/>
        <end position="84"/>
    </location>
</feature>
<evidence type="ECO:0000256" key="2">
    <source>
        <dbReference type="SAM" id="Phobius"/>
    </source>
</evidence>
<dbReference type="EMBL" id="BORR01000020">
    <property type="protein sequence ID" value="GIO39289.1"/>
    <property type="molecule type" value="Genomic_DNA"/>
</dbReference>
<dbReference type="RefSeq" id="WP_212942425.1">
    <property type="nucleotide sequence ID" value="NZ_BORR01000020.1"/>
</dbReference>
<evidence type="ECO:0000313" key="4">
    <source>
        <dbReference type="Proteomes" id="UP000681162"/>
    </source>
</evidence>
<comment type="caution">
    <text evidence="3">The sequence shown here is derived from an EMBL/GenBank/DDBJ whole genome shotgun (WGS) entry which is preliminary data.</text>
</comment>
<dbReference type="Proteomes" id="UP000681162">
    <property type="component" value="Unassembled WGS sequence"/>
</dbReference>
<keyword evidence="2" id="KW-0472">Membrane</keyword>
<accession>A0A919XUK9</accession>
<protein>
    <submittedName>
        <fullName evidence="3">Uncharacterized protein</fullName>
    </submittedName>
</protein>
<evidence type="ECO:0000256" key="1">
    <source>
        <dbReference type="SAM" id="Coils"/>
    </source>
</evidence>
<feature type="transmembrane region" description="Helical" evidence="2">
    <location>
        <begin position="99"/>
        <end position="121"/>
    </location>
</feature>
<keyword evidence="1" id="KW-0175">Coiled coil</keyword>
<proteinExistence type="predicted"/>
<keyword evidence="4" id="KW-1185">Reference proteome</keyword>
<sequence length="124" mass="13447">MSEEVSEVAETESKLLVEIQIQLARIEKTLESVPTMAATLETVKETAREAQQSASSAHKRLDDMRQAKEIADDAKRKAELALEKLGAAADDQRWFKRTFYGAVIVAVAGALTTVVLLALNFGGG</sequence>
<dbReference type="AlphaFoldDB" id="A0A919XUK9"/>
<keyword evidence="2" id="KW-1133">Transmembrane helix</keyword>
<reference evidence="3 4" key="1">
    <citation type="submission" date="2021-03" db="EMBL/GenBank/DDBJ databases">
        <title>Antimicrobial resistance genes in bacteria isolated from Japanese honey, and their potential for conferring macrolide and lincosamide resistance in the American foulbrood pathogen Paenibacillus larvae.</title>
        <authorList>
            <person name="Okamoto M."/>
            <person name="Kumagai M."/>
            <person name="Kanamori H."/>
            <person name="Takamatsu D."/>
        </authorList>
    </citation>
    <scope>NUCLEOTIDE SEQUENCE [LARGE SCALE GENOMIC DNA]</scope>
    <source>
        <strain evidence="3 4">J41TS12</strain>
    </source>
</reference>
<evidence type="ECO:0000313" key="3">
    <source>
        <dbReference type="EMBL" id="GIO39289.1"/>
    </source>
</evidence>